<gene>
    <name evidence="6" type="ORF">SISNIDRAFT_489432</name>
</gene>
<sequence length="1459" mass="162011">MAWGDQDVQVQILNKKTLGSDHLILSVRRSLAQAISQAQGQEFVLDLGESPNEPKTRIQLILSMKLHEAKPPSSSPMLPSPKSSHSLPVPAEIRQPVSKLPSARAAPPPPPNDSAWSSLLSVVSRLDGVVRLIDDVARVHPYLNAAWLFLSIAYKTVQAQQLRDQNVQDLVESMIRMYSFVEYVDIRDRITPMAEVIQQMGRETVECAKFIERYNRKTVSQRMMTSILDNVDAVIAEFKQTFETLRNDFDTGLVVQNHLGIRRIQEDINRLFIRDHLTHVLASWDPDLGCLSGTRRSILEEIMTWIVSVDRESKVPANVFWLSGLAGSGKSSIAHTLAEFCAGLGILGSGFFFKHDEAERNRAVDVFSTMAIDLAAYDPRLAQEIAQVLKASPSISGLRRQFLSLVADPIRRSDIVNPMLILIDALDECGPNRRDREEFLMLIAQEAPKLPPNIRIIISSRPDEDIVDTFQRFKSVKRFDLDLQSTENHDDLASYVSTKLSEIAALKSRKPHINPEWPEAKLRTEFVQRTAGLFIWASTALETIKDSWDPHAELLSLIRESAVNRGAQETLQDLYRRTVNKFGQWDDPNFARAFRTAVGAIIVLRDPLSPDAIDNLIGDELGAHRPDHVFSVMGSVLRIVGGTVRLLHPSFSDFLTDGSRCQDERQLILPRVHHYTIAQRCVGLMTENLKRNIADLRDTTVMNSEIADLEGLIRKKIPRELQYACEYWVDHIVNSDGDSGVLSKIALEFLSSHALEWIEVLSLTQSTKDLSNTLENLRAWAQEQSDGEPALVDFLTELKHFSHVFASVISGSSGHIYSSALPFIPLNSRLKTFLSKWSDIPIVTTGRQINWPLFATLRSHTQPVIATAFSPDSTRFASASWDKTLCIWDTRTHDPVLQSIEGHADRLSCLAYSPDGRTILSGSYDRSLKLWSSDTGEIITTLSDRHDDTINSVSYSSDGLYFASSSVDGTIHIWRTSDNSRHLTLKYTSKVYSVAFSPDSSKITCGTKDGSVMCWAVSDGSLSFRQVISRAPVRCVHYSTQYLGVGAGSKQDHKLGILQLLDIASGDRLGPPLLNSVGVRHFDFSPDSTMVAACCHNFTLRIWDIPTRQQLVSYSTSSFCITWSPDGSLIASGTPSEHILLWNVQALLASKSDGNYDRHHRAEELVFSPDEKVVIGGTGKGTIRQWNVNSGVEGRWIQASRTPNFVSAVAFEADGTLVGCGFRTGLLQVQAITSSRPLFVQQAHSQSITAVAFASHAPLIASGASSGTLKLWNYRTKSSLREWTYHAGPSSSSQSTNPEFLQFSGTGQYLAAVIGSSVILWNVLSGGSVRTLSWSSNHPVLDISFSAHSELGLWISTLRDPPIFRTFEDYGDSDAGNTVSAQGSTVAIPPLPFFVDGDAWVYEYPKRRLFQLMPRSTPQTRLMITRGGKLAYQSSNVVRIVDFTNCIGKRSPPSTIMAS</sequence>
<evidence type="ECO:0000259" key="5">
    <source>
        <dbReference type="Pfam" id="PF24883"/>
    </source>
</evidence>
<feature type="region of interest" description="Disordered" evidence="4">
    <location>
        <begin position="69"/>
        <end position="88"/>
    </location>
</feature>
<feature type="repeat" description="WD" evidence="3">
    <location>
        <begin position="1111"/>
        <end position="1145"/>
    </location>
</feature>
<evidence type="ECO:0000313" key="7">
    <source>
        <dbReference type="Proteomes" id="UP000076722"/>
    </source>
</evidence>
<dbReference type="InterPro" id="IPR036322">
    <property type="entry name" value="WD40_repeat_dom_sf"/>
</dbReference>
<dbReference type="InterPro" id="IPR001680">
    <property type="entry name" value="WD40_rpt"/>
</dbReference>
<dbReference type="SUPFAM" id="SSF50978">
    <property type="entry name" value="WD40 repeat-like"/>
    <property type="match status" value="2"/>
</dbReference>
<dbReference type="PANTHER" id="PTHR44129">
    <property type="entry name" value="WD REPEAT-CONTAINING PROTEIN POP1"/>
    <property type="match status" value="1"/>
</dbReference>
<dbReference type="Pfam" id="PF24883">
    <property type="entry name" value="NPHP3_N"/>
    <property type="match status" value="1"/>
</dbReference>
<keyword evidence="1 3" id="KW-0853">WD repeat</keyword>
<dbReference type="InterPro" id="IPR056884">
    <property type="entry name" value="NPHP3-like_N"/>
</dbReference>
<dbReference type="EMBL" id="KV419429">
    <property type="protein sequence ID" value="KZS89217.1"/>
    <property type="molecule type" value="Genomic_DNA"/>
</dbReference>
<dbReference type="Proteomes" id="UP000076722">
    <property type="component" value="Unassembled WGS sequence"/>
</dbReference>
<dbReference type="InterPro" id="IPR050349">
    <property type="entry name" value="WD_LIS1/nudF_dynein_reg"/>
</dbReference>
<dbReference type="OrthoDB" id="163438at2759"/>
<evidence type="ECO:0000313" key="6">
    <source>
        <dbReference type="EMBL" id="KZS89217.1"/>
    </source>
</evidence>
<reference evidence="6 7" key="1">
    <citation type="journal article" date="2016" name="Mol. Biol. Evol.">
        <title>Comparative Genomics of Early-Diverging Mushroom-Forming Fungi Provides Insights into the Origins of Lignocellulose Decay Capabilities.</title>
        <authorList>
            <person name="Nagy L.G."/>
            <person name="Riley R."/>
            <person name="Tritt A."/>
            <person name="Adam C."/>
            <person name="Daum C."/>
            <person name="Floudas D."/>
            <person name="Sun H."/>
            <person name="Yadav J.S."/>
            <person name="Pangilinan J."/>
            <person name="Larsson K.H."/>
            <person name="Matsuura K."/>
            <person name="Barry K."/>
            <person name="Labutti K."/>
            <person name="Kuo R."/>
            <person name="Ohm R.A."/>
            <person name="Bhattacharya S.S."/>
            <person name="Shirouzu T."/>
            <person name="Yoshinaga Y."/>
            <person name="Martin F.M."/>
            <person name="Grigoriev I.V."/>
            <person name="Hibbett D.S."/>
        </authorList>
    </citation>
    <scope>NUCLEOTIDE SEQUENCE [LARGE SCALE GENOMIC DNA]</scope>
    <source>
        <strain evidence="6 7">HHB9708</strain>
    </source>
</reference>
<dbReference type="CDD" id="cd00200">
    <property type="entry name" value="WD40"/>
    <property type="match status" value="1"/>
</dbReference>
<feature type="repeat" description="WD" evidence="3">
    <location>
        <begin position="943"/>
        <end position="984"/>
    </location>
</feature>
<dbReference type="STRING" id="1314777.A0A164Q0V1"/>
<dbReference type="PROSITE" id="PS50294">
    <property type="entry name" value="WD_REPEATS_REGION"/>
    <property type="match status" value="4"/>
</dbReference>
<feature type="repeat" description="WD" evidence="3">
    <location>
        <begin position="984"/>
        <end position="1025"/>
    </location>
</feature>
<keyword evidence="7" id="KW-1185">Reference proteome</keyword>
<proteinExistence type="predicted"/>
<feature type="repeat" description="WD" evidence="3">
    <location>
        <begin position="1241"/>
        <end position="1282"/>
    </location>
</feature>
<evidence type="ECO:0000256" key="1">
    <source>
        <dbReference type="ARBA" id="ARBA00022574"/>
    </source>
</evidence>
<keyword evidence="2" id="KW-0677">Repeat</keyword>
<protein>
    <submittedName>
        <fullName evidence="6">WD40 repeat-like protein</fullName>
    </submittedName>
</protein>
<evidence type="ECO:0000256" key="2">
    <source>
        <dbReference type="ARBA" id="ARBA00022737"/>
    </source>
</evidence>
<dbReference type="Pfam" id="PF00400">
    <property type="entry name" value="WD40"/>
    <property type="match status" value="7"/>
</dbReference>
<dbReference type="InterPro" id="IPR027417">
    <property type="entry name" value="P-loop_NTPase"/>
</dbReference>
<dbReference type="PROSITE" id="PS50082">
    <property type="entry name" value="WD_REPEATS_2"/>
    <property type="match status" value="7"/>
</dbReference>
<feature type="repeat" description="WD" evidence="3">
    <location>
        <begin position="900"/>
        <end position="941"/>
    </location>
</feature>
<feature type="repeat" description="WD" evidence="3">
    <location>
        <begin position="1079"/>
        <end position="1113"/>
    </location>
</feature>
<evidence type="ECO:0000256" key="4">
    <source>
        <dbReference type="SAM" id="MobiDB-lite"/>
    </source>
</evidence>
<feature type="repeat" description="WD" evidence="3">
    <location>
        <begin position="857"/>
        <end position="898"/>
    </location>
</feature>
<feature type="compositionally biased region" description="Low complexity" evidence="4">
    <location>
        <begin position="71"/>
        <end position="88"/>
    </location>
</feature>
<evidence type="ECO:0000256" key="3">
    <source>
        <dbReference type="PROSITE-ProRule" id="PRU00221"/>
    </source>
</evidence>
<organism evidence="6 7">
    <name type="scientific">Sistotremastrum niveocremeum HHB9708</name>
    <dbReference type="NCBI Taxonomy" id="1314777"/>
    <lineage>
        <taxon>Eukaryota</taxon>
        <taxon>Fungi</taxon>
        <taxon>Dikarya</taxon>
        <taxon>Basidiomycota</taxon>
        <taxon>Agaricomycotina</taxon>
        <taxon>Agaricomycetes</taxon>
        <taxon>Sistotremastrales</taxon>
        <taxon>Sistotremastraceae</taxon>
        <taxon>Sertulicium</taxon>
        <taxon>Sertulicium niveocremeum</taxon>
    </lineage>
</organism>
<dbReference type="SMART" id="SM00320">
    <property type="entry name" value="WD40"/>
    <property type="match status" value="9"/>
</dbReference>
<dbReference type="SUPFAM" id="SSF52540">
    <property type="entry name" value="P-loop containing nucleoside triphosphate hydrolases"/>
    <property type="match status" value="1"/>
</dbReference>
<name>A0A164Q0V1_9AGAM</name>
<accession>A0A164Q0V1</accession>
<dbReference type="InterPro" id="IPR015943">
    <property type="entry name" value="WD40/YVTN_repeat-like_dom_sf"/>
</dbReference>
<feature type="domain" description="Nephrocystin 3-like N-terminal" evidence="5">
    <location>
        <begin position="316"/>
        <end position="461"/>
    </location>
</feature>
<dbReference type="Gene3D" id="2.130.10.10">
    <property type="entry name" value="YVTN repeat-like/Quinoprotein amine dehydrogenase"/>
    <property type="match status" value="3"/>
</dbReference>